<dbReference type="InterPro" id="IPR031127">
    <property type="entry name" value="E3_UB_ligase_RBR"/>
</dbReference>
<dbReference type="PROSITE" id="PS51873">
    <property type="entry name" value="TRIAD"/>
    <property type="match status" value="1"/>
</dbReference>
<comment type="cofactor">
    <cofactor evidence="2">
        <name>Zn(2+)</name>
        <dbReference type="ChEBI" id="CHEBI:29105"/>
    </cofactor>
</comment>
<gene>
    <name evidence="12" type="ORF">DH2020_021498</name>
</gene>
<organism evidence="12 13">
    <name type="scientific">Rehmannia glutinosa</name>
    <name type="common">Chinese foxglove</name>
    <dbReference type="NCBI Taxonomy" id="99300"/>
    <lineage>
        <taxon>Eukaryota</taxon>
        <taxon>Viridiplantae</taxon>
        <taxon>Streptophyta</taxon>
        <taxon>Embryophyta</taxon>
        <taxon>Tracheophyta</taxon>
        <taxon>Spermatophyta</taxon>
        <taxon>Magnoliopsida</taxon>
        <taxon>eudicotyledons</taxon>
        <taxon>Gunneridae</taxon>
        <taxon>Pentapetalae</taxon>
        <taxon>asterids</taxon>
        <taxon>lamiids</taxon>
        <taxon>Lamiales</taxon>
        <taxon>Orobanchaceae</taxon>
        <taxon>Rehmannieae</taxon>
        <taxon>Rehmannia</taxon>
    </lineage>
</organism>
<evidence type="ECO:0000313" key="12">
    <source>
        <dbReference type="EMBL" id="KAK6144678.1"/>
    </source>
</evidence>
<reference evidence="12 13" key="1">
    <citation type="journal article" date="2021" name="Comput. Struct. Biotechnol. J.">
        <title>De novo genome assembly of the potent medicinal plant Rehmannia glutinosa using nanopore technology.</title>
        <authorList>
            <person name="Ma L."/>
            <person name="Dong C."/>
            <person name="Song C."/>
            <person name="Wang X."/>
            <person name="Zheng X."/>
            <person name="Niu Y."/>
            <person name="Chen S."/>
            <person name="Feng W."/>
        </authorList>
    </citation>
    <scope>NUCLEOTIDE SEQUENCE [LARGE SCALE GENOMIC DNA]</scope>
    <source>
        <strain evidence="12">DH-2019</strain>
    </source>
</reference>
<evidence type="ECO:0000256" key="2">
    <source>
        <dbReference type="ARBA" id="ARBA00001947"/>
    </source>
</evidence>
<evidence type="ECO:0000259" key="11">
    <source>
        <dbReference type="PROSITE" id="PS51873"/>
    </source>
</evidence>
<keyword evidence="5" id="KW-0479">Metal-binding</keyword>
<dbReference type="PANTHER" id="PTHR11685">
    <property type="entry name" value="RBR FAMILY RING FINGER AND IBR DOMAIN-CONTAINING"/>
    <property type="match status" value="1"/>
</dbReference>
<sequence length="353" mass="40949">MEPGTEDPPARFCLDMVDLLSSEEDKEKYYRYLYRSYVESNRNRKWCPAPGCDFAIRFESNGSYEVTCDCGYKFCWNCVEESHRPLDCETVAKWIEKNSSEAENTTWILAYTKPCPKCRRAIEKNQGCNHMTCTAPCRHEFCWICGGDWRKHCTDYGCNKFNEEGGTEDERSRLKAKKHLERYAHYYERWDSNDKSRKRALVDLHTAKTVHIELLANVQGEAQAQLKFVIEAWDQIVECRRVLKWSYAYGYYLSLNQSGKMEFFGHLQGQAESALERLHHCAEKEMSEYMSGDCRSEDFKGFRSKLAGLTLVTRNYFENLVTALENDLSEVENDGTKTGKSSEVESDGSKEKA</sequence>
<evidence type="ECO:0000313" key="13">
    <source>
        <dbReference type="Proteomes" id="UP001318860"/>
    </source>
</evidence>
<keyword evidence="7" id="KW-0863">Zinc-finger</keyword>
<name>A0ABR0WCW8_REHGL</name>
<dbReference type="SUPFAM" id="SSF57850">
    <property type="entry name" value="RING/U-box"/>
    <property type="match status" value="2"/>
</dbReference>
<feature type="domain" description="RING-type" evidence="11">
    <location>
        <begin position="1"/>
        <end position="162"/>
    </location>
</feature>
<comment type="catalytic activity">
    <reaction evidence="1">
        <text>[E2 ubiquitin-conjugating enzyme]-S-ubiquitinyl-L-cysteine + [acceptor protein]-L-lysine = [E2 ubiquitin-conjugating enzyme]-L-cysteine + [acceptor protein]-N(6)-ubiquitinyl-L-lysine.</text>
        <dbReference type="EC" id="2.3.2.31"/>
    </reaction>
</comment>
<dbReference type="Pfam" id="PF19422">
    <property type="entry name" value="Ariadne"/>
    <property type="match status" value="1"/>
</dbReference>
<keyword evidence="6" id="KW-0677">Repeat</keyword>
<dbReference type="InterPro" id="IPR045840">
    <property type="entry name" value="Ariadne"/>
</dbReference>
<feature type="compositionally biased region" description="Basic and acidic residues" evidence="10">
    <location>
        <begin position="334"/>
        <end position="353"/>
    </location>
</feature>
<protein>
    <recommendedName>
        <fullName evidence="3">RBR-type E3 ubiquitin transferase</fullName>
        <ecNumber evidence="3">2.3.2.31</ecNumber>
    </recommendedName>
</protein>
<feature type="region of interest" description="Disordered" evidence="10">
    <location>
        <begin position="329"/>
        <end position="353"/>
    </location>
</feature>
<accession>A0ABR0WCW8</accession>
<keyword evidence="4" id="KW-0808">Transferase</keyword>
<evidence type="ECO:0000256" key="5">
    <source>
        <dbReference type="ARBA" id="ARBA00022723"/>
    </source>
</evidence>
<dbReference type="EC" id="2.3.2.31" evidence="3"/>
<dbReference type="EMBL" id="JABTTQ020000012">
    <property type="protein sequence ID" value="KAK6144678.1"/>
    <property type="molecule type" value="Genomic_DNA"/>
</dbReference>
<keyword evidence="13" id="KW-1185">Reference proteome</keyword>
<dbReference type="Pfam" id="PF22191">
    <property type="entry name" value="IBR_1"/>
    <property type="match status" value="1"/>
</dbReference>
<evidence type="ECO:0000256" key="9">
    <source>
        <dbReference type="ARBA" id="ARBA00022833"/>
    </source>
</evidence>
<evidence type="ECO:0000256" key="1">
    <source>
        <dbReference type="ARBA" id="ARBA00001798"/>
    </source>
</evidence>
<dbReference type="Proteomes" id="UP001318860">
    <property type="component" value="Unassembled WGS sequence"/>
</dbReference>
<proteinExistence type="predicted"/>
<dbReference type="CDD" id="cd20346">
    <property type="entry name" value="BRcat_RBR_ANKIB1"/>
    <property type="match status" value="1"/>
</dbReference>
<comment type="caution">
    <text evidence="12">The sequence shown here is derived from an EMBL/GenBank/DDBJ whole genome shotgun (WGS) entry which is preliminary data.</text>
</comment>
<keyword evidence="8" id="KW-0833">Ubl conjugation pathway</keyword>
<keyword evidence="9" id="KW-0862">Zinc</keyword>
<evidence type="ECO:0000256" key="7">
    <source>
        <dbReference type="ARBA" id="ARBA00022771"/>
    </source>
</evidence>
<dbReference type="Gene3D" id="2.20.25.20">
    <property type="match status" value="1"/>
</dbReference>
<evidence type="ECO:0000256" key="3">
    <source>
        <dbReference type="ARBA" id="ARBA00012251"/>
    </source>
</evidence>
<dbReference type="Gene3D" id="1.20.120.1750">
    <property type="match status" value="1"/>
</dbReference>
<dbReference type="Pfam" id="PF01485">
    <property type="entry name" value="IBR"/>
    <property type="match status" value="1"/>
</dbReference>
<dbReference type="SMART" id="SM00647">
    <property type="entry name" value="IBR"/>
    <property type="match status" value="2"/>
</dbReference>
<dbReference type="InterPro" id="IPR002867">
    <property type="entry name" value="IBR_dom"/>
</dbReference>
<dbReference type="InterPro" id="IPR044066">
    <property type="entry name" value="TRIAD_supradom"/>
</dbReference>
<evidence type="ECO:0000256" key="8">
    <source>
        <dbReference type="ARBA" id="ARBA00022786"/>
    </source>
</evidence>
<evidence type="ECO:0000256" key="4">
    <source>
        <dbReference type="ARBA" id="ARBA00022679"/>
    </source>
</evidence>
<evidence type="ECO:0000256" key="6">
    <source>
        <dbReference type="ARBA" id="ARBA00022737"/>
    </source>
</evidence>
<evidence type="ECO:0000256" key="10">
    <source>
        <dbReference type="SAM" id="MobiDB-lite"/>
    </source>
</evidence>